<comment type="caution">
    <text evidence="1">The sequence shown here is derived from an EMBL/GenBank/DDBJ whole genome shotgun (WGS) entry which is preliminary data.</text>
</comment>
<proteinExistence type="predicted"/>
<dbReference type="InterPro" id="IPR010323">
    <property type="entry name" value="DUF924"/>
</dbReference>
<reference evidence="1 2" key="1">
    <citation type="submission" date="2017-02" db="EMBL/GenBank/DDBJ databases">
        <title>Draft genome sequence of Moraxella porci CCUG 54912T type strain.</title>
        <authorList>
            <person name="Salva-Serra F."/>
            <person name="Engstrom-Jakobsson H."/>
            <person name="Thorell K."/>
            <person name="Jaen-Luchoro D."/>
            <person name="Gonzales-Siles L."/>
            <person name="Karlsson R."/>
            <person name="Yazdan S."/>
            <person name="Boulund F."/>
            <person name="Johnning A."/>
            <person name="Engstrand L."/>
            <person name="Kristiansson E."/>
            <person name="Moore E."/>
        </authorList>
    </citation>
    <scope>NUCLEOTIDE SEQUENCE [LARGE SCALE GENOMIC DNA]</scope>
    <source>
        <strain evidence="1 2">CCUG 54912</strain>
    </source>
</reference>
<dbReference type="Proteomes" id="UP000190683">
    <property type="component" value="Unassembled WGS sequence"/>
</dbReference>
<sequence>MTIQSQDQAQAVLDFWFDDQTKPYWFAKSDDFDQLIADRFGEVLVQASQGKLDHWQDTAKGKVALIIVLDQFSRNVYRDTPEAFGQDAMALMIAQTLVASPEFEQLNEAERHFALMPYMHSESATVHEEAVKLFARYTDAKTLDFEHQHKAIIDRFGRYPHRNAILGRASSEAELAFLSEPNSSF</sequence>
<evidence type="ECO:0000313" key="2">
    <source>
        <dbReference type="Proteomes" id="UP000190683"/>
    </source>
</evidence>
<dbReference type="Pfam" id="PF06041">
    <property type="entry name" value="DUF924"/>
    <property type="match status" value="1"/>
</dbReference>
<accession>A0A1T0CNK0</accession>
<keyword evidence="2" id="KW-1185">Reference proteome</keyword>
<dbReference type="Gene3D" id="1.25.40.10">
    <property type="entry name" value="Tetratricopeptide repeat domain"/>
    <property type="match status" value="1"/>
</dbReference>
<dbReference type="AlphaFoldDB" id="A0A1T0CNK0"/>
<dbReference type="InterPro" id="IPR011990">
    <property type="entry name" value="TPR-like_helical_dom_sf"/>
</dbReference>
<dbReference type="EMBL" id="MUYV01000011">
    <property type="protein sequence ID" value="OOS23912.1"/>
    <property type="molecule type" value="Genomic_DNA"/>
</dbReference>
<evidence type="ECO:0000313" key="1">
    <source>
        <dbReference type="EMBL" id="OOS23912.1"/>
    </source>
</evidence>
<protein>
    <recommendedName>
        <fullName evidence="3">DUF924 domain-containing protein</fullName>
    </recommendedName>
</protein>
<evidence type="ECO:0008006" key="3">
    <source>
        <dbReference type="Google" id="ProtNLM"/>
    </source>
</evidence>
<dbReference type="Gene3D" id="1.20.58.320">
    <property type="entry name" value="TPR-like"/>
    <property type="match status" value="1"/>
</dbReference>
<dbReference type="RefSeq" id="WP_078318225.1">
    <property type="nucleotide sequence ID" value="NZ_MUYV01000011.1"/>
</dbReference>
<dbReference type="STRING" id="573983.B0681_08080"/>
<gene>
    <name evidence="1" type="ORF">B0681_08080</name>
</gene>
<name>A0A1T0CNK0_9GAMM</name>
<dbReference type="SUPFAM" id="SSF48452">
    <property type="entry name" value="TPR-like"/>
    <property type="match status" value="1"/>
</dbReference>
<organism evidence="1 2">
    <name type="scientific">Moraxella porci DSM 25326</name>
    <dbReference type="NCBI Taxonomy" id="573983"/>
    <lineage>
        <taxon>Bacteria</taxon>
        <taxon>Pseudomonadati</taxon>
        <taxon>Pseudomonadota</taxon>
        <taxon>Gammaproteobacteria</taxon>
        <taxon>Moraxellales</taxon>
        <taxon>Moraxellaceae</taxon>
        <taxon>Moraxella</taxon>
    </lineage>
</organism>